<keyword evidence="1" id="KW-0812">Transmembrane</keyword>
<organism evidence="2">
    <name type="scientific">marine metagenome</name>
    <dbReference type="NCBI Taxonomy" id="408172"/>
    <lineage>
        <taxon>unclassified sequences</taxon>
        <taxon>metagenomes</taxon>
        <taxon>ecological metagenomes</taxon>
    </lineage>
</organism>
<feature type="transmembrane region" description="Helical" evidence="1">
    <location>
        <begin position="47"/>
        <end position="65"/>
    </location>
</feature>
<reference evidence="2" key="1">
    <citation type="submission" date="2018-05" db="EMBL/GenBank/DDBJ databases">
        <authorList>
            <person name="Lanie J.A."/>
            <person name="Ng W.-L."/>
            <person name="Kazmierczak K.M."/>
            <person name="Andrzejewski T.M."/>
            <person name="Davidsen T.M."/>
            <person name="Wayne K.J."/>
            <person name="Tettelin H."/>
            <person name="Glass J.I."/>
            <person name="Rusch D."/>
            <person name="Podicherti R."/>
            <person name="Tsui H.-C.T."/>
            <person name="Winkler M.E."/>
        </authorList>
    </citation>
    <scope>NUCLEOTIDE SEQUENCE</scope>
</reference>
<keyword evidence="1" id="KW-1133">Transmembrane helix</keyword>
<keyword evidence="1" id="KW-0472">Membrane</keyword>
<evidence type="ECO:0000256" key="1">
    <source>
        <dbReference type="SAM" id="Phobius"/>
    </source>
</evidence>
<evidence type="ECO:0000313" key="2">
    <source>
        <dbReference type="EMBL" id="SVC69419.1"/>
    </source>
</evidence>
<dbReference type="AlphaFoldDB" id="A0A382P7M9"/>
<feature type="transmembrane region" description="Helical" evidence="1">
    <location>
        <begin position="7"/>
        <end position="27"/>
    </location>
</feature>
<protein>
    <submittedName>
        <fullName evidence="2">Uncharacterized protein</fullName>
    </submittedName>
</protein>
<gene>
    <name evidence="2" type="ORF">METZ01_LOCUS322273</name>
</gene>
<dbReference type="EMBL" id="UINC01105465">
    <property type="protein sequence ID" value="SVC69419.1"/>
    <property type="molecule type" value="Genomic_DNA"/>
</dbReference>
<feature type="transmembrane region" description="Helical" evidence="1">
    <location>
        <begin position="86"/>
        <end position="108"/>
    </location>
</feature>
<sequence length="189" mass="22165">MTVKRTLTLIFGLIIVSILAKQLVWYMNPPSRLHGVGYEYIYSTLNYIQFFVLFLIPSSAAFFLYRLDSKILNKFYDRASAAVKKMFLAGLESKEAVLSFAIVMFWIFNLMENVFFRYLVENPNPFRSPFDPHHEGEKIGFLYTFLNSNEPLKDIFFEHGYIVEVLTSYLAYLIAPENHALITFRFLYT</sequence>
<proteinExistence type="predicted"/>
<feature type="non-terminal residue" evidence="2">
    <location>
        <position position="189"/>
    </location>
</feature>
<accession>A0A382P7M9</accession>
<name>A0A382P7M9_9ZZZZ</name>